<comment type="caution">
    <text evidence="2">The sequence shown here is derived from an EMBL/GenBank/DDBJ whole genome shotgun (WGS) entry which is preliminary data.</text>
</comment>
<evidence type="ECO:0000313" key="3">
    <source>
        <dbReference type="Proteomes" id="UP000009888"/>
    </source>
</evidence>
<accession>K9EF97</accession>
<dbReference type="AlphaFoldDB" id="K9EF97"/>
<dbReference type="Pfam" id="PF00248">
    <property type="entry name" value="Aldo_ket_red"/>
    <property type="match status" value="1"/>
</dbReference>
<keyword evidence="3" id="KW-1185">Reference proteome</keyword>
<dbReference type="GO" id="GO:0005829">
    <property type="term" value="C:cytosol"/>
    <property type="evidence" value="ECO:0007669"/>
    <property type="project" value="TreeGrafter"/>
</dbReference>
<dbReference type="EMBL" id="AGWL01000008">
    <property type="protein sequence ID" value="EKU94566.1"/>
    <property type="molecule type" value="Genomic_DNA"/>
</dbReference>
<dbReference type="Proteomes" id="UP000009888">
    <property type="component" value="Unassembled WGS sequence"/>
</dbReference>
<name>K9EF97_9ACTO</name>
<dbReference type="InterPro" id="IPR036812">
    <property type="entry name" value="NAD(P)_OxRdtase_dom_sf"/>
</dbReference>
<protein>
    <recommendedName>
        <fullName evidence="1">NADP-dependent oxidoreductase domain-containing protein</fullName>
    </recommendedName>
</protein>
<dbReference type="PATRIC" id="fig|883066.3.peg.1576"/>
<gene>
    <name evidence="2" type="ORF">HMPREF9233_01513</name>
</gene>
<dbReference type="RefSeq" id="WP_007001718.1">
    <property type="nucleotide sequence ID" value="NZ_JH992956.1"/>
</dbReference>
<dbReference type="PANTHER" id="PTHR43364">
    <property type="entry name" value="NADH-SPECIFIC METHYLGLYOXAL REDUCTASE-RELATED"/>
    <property type="match status" value="1"/>
</dbReference>
<dbReference type="eggNOG" id="COG0667">
    <property type="taxonomic scope" value="Bacteria"/>
</dbReference>
<dbReference type="InterPro" id="IPR023210">
    <property type="entry name" value="NADP_OxRdtase_dom"/>
</dbReference>
<evidence type="ECO:0000259" key="1">
    <source>
        <dbReference type="Pfam" id="PF00248"/>
    </source>
</evidence>
<dbReference type="HOGENOM" id="CLU_023205_2_0_11"/>
<evidence type="ECO:0000313" key="2">
    <source>
        <dbReference type="EMBL" id="EKU94566.1"/>
    </source>
</evidence>
<dbReference type="Gene3D" id="3.20.20.100">
    <property type="entry name" value="NADP-dependent oxidoreductase domain"/>
    <property type="match status" value="1"/>
</dbReference>
<organism evidence="2 3">
    <name type="scientific">Actinobaculum massiliense ACS-171-V-Col2</name>
    <dbReference type="NCBI Taxonomy" id="883066"/>
    <lineage>
        <taxon>Bacteria</taxon>
        <taxon>Bacillati</taxon>
        <taxon>Actinomycetota</taxon>
        <taxon>Actinomycetes</taxon>
        <taxon>Actinomycetales</taxon>
        <taxon>Actinomycetaceae</taxon>
        <taxon>Actinobaculum</taxon>
    </lineage>
</organism>
<dbReference type="PANTHER" id="PTHR43364:SF18">
    <property type="entry name" value="OXIDOREDUCTASE"/>
    <property type="match status" value="1"/>
</dbReference>
<proteinExistence type="predicted"/>
<sequence length="310" mass="32902">MELRYVGRSGLTVSALGLGTLTWGRDTDAEEARGQLRAFVDAGGNFVDISPGFGAGAAERVLGELMATDVQRSDLVICGRGGFIQRGETQLYGSGRGPLFESVTRSLQRLGTDYFDVLIVGGPDAVTDDEETACALASLVSSGATRYIGLADYPAWRSARIYQILRERKLPILTALEGEYSLLARGAETELFPMASALDLGFFATSALGRGVLTGKYRHSIPPTSRAASEHLASFVDPYLEEHPRRIVEAVAKAADGLGRTPTDVALGWILSKPISAAIIGARTASQLVATLAAVEDLPELVVQALDDVS</sequence>
<reference evidence="2 3" key="1">
    <citation type="submission" date="2012-09" db="EMBL/GenBank/DDBJ databases">
        <title>The Genome Sequence of Actinobaculum massiliae ACS-171-V-COL2.</title>
        <authorList>
            <consortium name="The Broad Institute Genome Sequencing Platform"/>
            <person name="Earl A."/>
            <person name="Ward D."/>
            <person name="Feldgarden M."/>
            <person name="Gevers D."/>
            <person name="Saerens B."/>
            <person name="Vaneechoutte M."/>
            <person name="Walker B."/>
            <person name="Young S.K."/>
            <person name="Zeng Q."/>
            <person name="Gargeya S."/>
            <person name="Fitzgerald M."/>
            <person name="Haas B."/>
            <person name="Abouelleil A."/>
            <person name="Alvarado L."/>
            <person name="Arachchi H.M."/>
            <person name="Berlin A."/>
            <person name="Chapman S.B."/>
            <person name="Goldberg J."/>
            <person name="Griggs A."/>
            <person name="Gujja S."/>
            <person name="Hansen M."/>
            <person name="Howarth C."/>
            <person name="Imamovic A."/>
            <person name="Larimer J."/>
            <person name="McCowen C."/>
            <person name="Montmayeur A."/>
            <person name="Murphy C."/>
            <person name="Neiman D."/>
            <person name="Pearson M."/>
            <person name="Priest M."/>
            <person name="Roberts A."/>
            <person name="Saif S."/>
            <person name="Shea T."/>
            <person name="Sisk P."/>
            <person name="Sykes S."/>
            <person name="Wortman J."/>
            <person name="Nusbaum C."/>
            <person name="Birren B."/>
        </authorList>
    </citation>
    <scope>NUCLEOTIDE SEQUENCE [LARGE SCALE GENOMIC DNA]</scope>
    <source>
        <strain evidence="3">ACS-171-V-Col2</strain>
    </source>
</reference>
<dbReference type="SUPFAM" id="SSF51430">
    <property type="entry name" value="NAD(P)-linked oxidoreductase"/>
    <property type="match status" value="1"/>
</dbReference>
<feature type="domain" description="NADP-dependent oxidoreductase" evidence="1">
    <location>
        <begin position="16"/>
        <end position="308"/>
    </location>
</feature>
<dbReference type="InterPro" id="IPR050523">
    <property type="entry name" value="AKR_Detox_Biosynth"/>
</dbReference>
<dbReference type="STRING" id="202789.GCA_001457435_00592"/>